<dbReference type="NCBIfam" id="TIGR00234">
    <property type="entry name" value="tyrS"/>
    <property type="match status" value="1"/>
</dbReference>
<keyword evidence="3 10" id="KW-0547">Nucleotide-binding</keyword>
<dbReference type="GO" id="GO:0003723">
    <property type="term" value="F:RNA binding"/>
    <property type="evidence" value="ECO:0007669"/>
    <property type="project" value="UniProtKB-KW"/>
</dbReference>
<evidence type="ECO:0000256" key="10">
    <source>
        <dbReference type="RuleBase" id="RU363036"/>
    </source>
</evidence>
<reference evidence="12 13" key="1">
    <citation type="journal article" date="2015" name="Nature">
        <title>rRNA introns, odd ribosomes, and small enigmatic genomes across a large radiation of phyla.</title>
        <authorList>
            <person name="Brown C.T."/>
            <person name="Hug L.A."/>
            <person name="Thomas B.C."/>
            <person name="Sharon I."/>
            <person name="Castelle C.J."/>
            <person name="Singh A."/>
            <person name="Wilkins M.J."/>
            <person name="Williams K.H."/>
            <person name="Banfield J.F."/>
        </authorList>
    </citation>
    <scope>NUCLEOTIDE SEQUENCE [LARGE SCALE GENOMIC DNA]</scope>
</reference>
<evidence type="ECO:0000313" key="12">
    <source>
        <dbReference type="EMBL" id="KKU15927.1"/>
    </source>
</evidence>
<evidence type="ECO:0000256" key="4">
    <source>
        <dbReference type="ARBA" id="ARBA00022840"/>
    </source>
</evidence>
<dbReference type="PANTHER" id="PTHR11766:SF1">
    <property type="entry name" value="TYROSINE--TRNA LIGASE"/>
    <property type="match status" value="1"/>
</dbReference>
<dbReference type="STRING" id="1618589.UX25_C0051G0012"/>
<accession>A0A0G1N6I0</accession>
<dbReference type="EC" id="6.1.1.1" evidence="1 8"/>
<evidence type="ECO:0000256" key="7">
    <source>
        <dbReference type="ARBA" id="ARBA00048248"/>
    </source>
</evidence>
<keyword evidence="2 10" id="KW-0436">Ligase</keyword>
<evidence type="ECO:0000259" key="11">
    <source>
        <dbReference type="SMART" id="SM00363"/>
    </source>
</evidence>
<keyword evidence="4 10" id="KW-0067">ATP-binding</keyword>
<dbReference type="InterPro" id="IPR002305">
    <property type="entry name" value="aa-tRNA-synth_Ic"/>
</dbReference>
<dbReference type="CDD" id="cd00805">
    <property type="entry name" value="TyrRS_core"/>
    <property type="match status" value="1"/>
</dbReference>
<dbReference type="InterPro" id="IPR014729">
    <property type="entry name" value="Rossmann-like_a/b/a_fold"/>
</dbReference>
<dbReference type="Pfam" id="PF00579">
    <property type="entry name" value="tRNA-synt_1b"/>
    <property type="match status" value="1"/>
</dbReference>
<keyword evidence="6 10" id="KW-0030">Aminoacyl-tRNA synthetase</keyword>
<sequence length="396" mass="44510">MNEAIEELLTRGVVNIIPNKDKLKKLLLSGKKLNVYLGIDPTATKIHIGNAVPLRKLQAFVELGHNVTFLIGDFTALIGDTSDKESERPTLTSEQIQENFKTYQEQASKILDFTKVKARFNSEWLKKLDFKEVIKLCQRFSFGDFASRELIKKRLQAGKWVGLHEALYPAMQGYDSYFMDTDVQIGGADQTFNMQAGRVLQKQLRNKESFVLVTGYLEGVDGRKMSKSWGNAIWLTDAPDDMFGKVMSLRDSLLMAYFTLATNLPLQKVSEIEKEIKSGKNPMAIKKKLAFTIVSELHSQKDAKRAQEEFERTFQKRGAPSAIPTVTINDSSLPLLDLVFSTKAVASRSEAKRLILQGGIDVEEKTANDPTQEITIPKKGIIIKVGKIKFVKVKSK</sequence>
<evidence type="ECO:0000256" key="1">
    <source>
        <dbReference type="ARBA" id="ARBA00013160"/>
    </source>
</evidence>
<dbReference type="PATRIC" id="fig|1618589.3.peg.706"/>
<comment type="similarity">
    <text evidence="10">Belongs to the class-I aminoacyl-tRNA synthetase family.</text>
</comment>
<dbReference type="InterPro" id="IPR024088">
    <property type="entry name" value="Tyr-tRNA-ligase_bac-type"/>
</dbReference>
<keyword evidence="5 10" id="KW-0648">Protein biosynthesis</keyword>
<dbReference type="Proteomes" id="UP000034922">
    <property type="component" value="Unassembled WGS sequence"/>
</dbReference>
<name>A0A0G1N6I0_9BACT</name>
<dbReference type="AlphaFoldDB" id="A0A0G1N6I0"/>
<dbReference type="CDD" id="cd00165">
    <property type="entry name" value="S4"/>
    <property type="match status" value="1"/>
</dbReference>
<evidence type="ECO:0000256" key="9">
    <source>
        <dbReference type="PROSITE-ProRule" id="PRU00182"/>
    </source>
</evidence>
<feature type="domain" description="RNA-binding S4" evidence="11">
    <location>
        <begin position="334"/>
        <end position="396"/>
    </location>
</feature>
<evidence type="ECO:0000256" key="3">
    <source>
        <dbReference type="ARBA" id="ARBA00022741"/>
    </source>
</evidence>
<dbReference type="InterPro" id="IPR002942">
    <property type="entry name" value="S4_RNA-bd"/>
</dbReference>
<protein>
    <recommendedName>
        <fullName evidence="1 8">Tyrosine--tRNA ligase</fullName>
        <ecNumber evidence="1 8">6.1.1.1</ecNumber>
    </recommendedName>
</protein>
<organism evidence="12 13">
    <name type="scientific">Candidatus Woesebacteria bacterium GW2011_GWC2_45_9</name>
    <dbReference type="NCBI Taxonomy" id="1618589"/>
    <lineage>
        <taxon>Bacteria</taxon>
        <taxon>Candidatus Woeseibacteriota</taxon>
    </lineage>
</organism>
<dbReference type="PROSITE" id="PS50889">
    <property type="entry name" value="S4"/>
    <property type="match status" value="1"/>
</dbReference>
<dbReference type="SUPFAM" id="SSF52374">
    <property type="entry name" value="Nucleotidylyl transferase"/>
    <property type="match status" value="1"/>
</dbReference>
<dbReference type="GO" id="GO:0006437">
    <property type="term" value="P:tyrosyl-tRNA aminoacylation"/>
    <property type="evidence" value="ECO:0007669"/>
    <property type="project" value="UniProtKB-UniRule"/>
</dbReference>
<dbReference type="SMART" id="SM00363">
    <property type="entry name" value="S4"/>
    <property type="match status" value="1"/>
</dbReference>
<evidence type="ECO:0000256" key="8">
    <source>
        <dbReference type="NCBIfam" id="TIGR00234"/>
    </source>
</evidence>
<dbReference type="InterPro" id="IPR002307">
    <property type="entry name" value="Tyr-tRNA-ligase"/>
</dbReference>
<dbReference type="SUPFAM" id="SSF55174">
    <property type="entry name" value="Alpha-L RNA-binding motif"/>
    <property type="match status" value="1"/>
</dbReference>
<keyword evidence="9" id="KW-0694">RNA-binding</keyword>
<dbReference type="Gene3D" id="3.40.50.620">
    <property type="entry name" value="HUPs"/>
    <property type="match status" value="1"/>
</dbReference>
<dbReference type="GO" id="GO:0005829">
    <property type="term" value="C:cytosol"/>
    <property type="evidence" value="ECO:0007669"/>
    <property type="project" value="TreeGrafter"/>
</dbReference>
<dbReference type="Gene3D" id="1.10.240.10">
    <property type="entry name" value="Tyrosyl-Transfer RNA Synthetase"/>
    <property type="match status" value="1"/>
</dbReference>
<proteinExistence type="inferred from homology"/>
<evidence type="ECO:0000256" key="6">
    <source>
        <dbReference type="ARBA" id="ARBA00023146"/>
    </source>
</evidence>
<dbReference type="Gene3D" id="3.10.290.10">
    <property type="entry name" value="RNA-binding S4 domain"/>
    <property type="match status" value="1"/>
</dbReference>
<evidence type="ECO:0000256" key="5">
    <source>
        <dbReference type="ARBA" id="ARBA00022917"/>
    </source>
</evidence>
<dbReference type="EMBL" id="LCLM01000051">
    <property type="protein sequence ID" value="KKU15927.1"/>
    <property type="molecule type" value="Genomic_DNA"/>
</dbReference>
<comment type="catalytic activity">
    <reaction evidence="7">
        <text>tRNA(Tyr) + L-tyrosine + ATP = L-tyrosyl-tRNA(Tyr) + AMP + diphosphate + H(+)</text>
        <dbReference type="Rhea" id="RHEA:10220"/>
        <dbReference type="Rhea" id="RHEA-COMP:9706"/>
        <dbReference type="Rhea" id="RHEA-COMP:9707"/>
        <dbReference type="ChEBI" id="CHEBI:15378"/>
        <dbReference type="ChEBI" id="CHEBI:30616"/>
        <dbReference type="ChEBI" id="CHEBI:33019"/>
        <dbReference type="ChEBI" id="CHEBI:58315"/>
        <dbReference type="ChEBI" id="CHEBI:78442"/>
        <dbReference type="ChEBI" id="CHEBI:78536"/>
        <dbReference type="ChEBI" id="CHEBI:456215"/>
        <dbReference type="EC" id="6.1.1.1"/>
    </reaction>
</comment>
<comment type="caution">
    <text evidence="12">The sequence shown here is derived from an EMBL/GenBank/DDBJ whole genome shotgun (WGS) entry which is preliminary data.</text>
</comment>
<dbReference type="GO" id="GO:0005524">
    <property type="term" value="F:ATP binding"/>
    <property type="evidence" value="ECO:0007669"/>
    <property type="project" value="UniProtKB-KW"/>
</dbReference>
<dbReference type="GO" id="GO:0004831">
    <property type="term" value="F:tyrosine-tRNA ligase activity"/>
    <property type="evidence" value="ECO:0007669"/>
    <property type="project" value="UniProtKB-UniRule"/>
</dbReference>
<dbReference type="InterPro" id="IPR036986">
    <property type="entry name" value="S4_RNA-bd_sf"/>
</dbReference>
<evidence type="ECO:0000313" key="13">
    <source>
        <dbReference type="Proteomes" id="UP000034922"/>
    </source>
</evidence>
<evidence type="ECO:0000256" key="2">
    <source>
        <dbReference type="ARBA" id="ARBA00022598"/>
    </source>
</evidence>
<dbReference type="PRINTS" id="PR01040">
    <property type="entry name" value="TRNASYNTHTYR"/>
</dbReference>
<dbReference type="PANTHER" id="PTHR11766">
    <property type="entry name" value="TYROSYL-TRNA SYNTHETASE"/>
    <property type="match status" value="1"/>
</dbReference>
<gene>
    <name evidence="12" type="ORF">UX25_C0051G0012</name>
</gene>